<evidence type="ECO:0000313" key="3">
    <source>
        <dbReference type="Proteomes" id="UP000030651"/>
    </source>
</evidence>
<reference evidence="3" key="1">
    <citation type="journal article" date="2015" name="BMC Genomics">
        <title>Genomic and transcriptomic analysis of the endophytic fungus Pestalotiopsis fici reveals its lifestyle and high potential for synthesis of natural products.</title>
        <authorList>
            <person name="Wang X."/>
            <person name="Zhang X."/>
            <person name="Liu L."/>
            <person name="Xiang M."/>
            <person name="Wang W."/>
            <person name="Sun X."/>
            <person name="Che Y."/>
            <person name="Guo L."/>
            <person name="Liu G."/>
            <person name="Guo L."/>
            <person name="Wang C."/>
            <person name="Yin W.B."/>
            <person name="Stadler M."/>
            <person name="Zhang X."/>
            <person name="Liu X."/>
        </authorList>
    </citation>
    <scope>NUCLEOTIDE SEQUENCE [LARGE SCALE GENOMIC DNA]</scope>
    <source>
        <strain evidence="3">W106-1 / CGMCC3.15140</strain>
    </source>
</reference>
<feature type="compositionally biased region" description="Polar residues" evidence="1">
    <location>
        <begin position="259"/>
        <end position="270"/>
    </location>
</feature>
<feature type="region of interest" description="Disordered" evidence="1">
    <location>
        <begin position="134"/>
        <end position="434"/>
    </location>
</feature>
<feature type="compositionally biased region" description="Basic residues" evidence="1">
    <location>
        <begin position="241"/>
        <end position="256"/>
    </location>
</feature>
<sequence length="510" mass="54770">MDAPTMQMLLPKGIVYNDSRIYNEIASYPVIPREKIWHYWHVYTTTFGKLKDPTANRLENFWWHVLGSDRSQLSGPTLARIFEQISDGPTFVPLRGPPNRYEGPSIPVCSTAGAYLGISDHGYQAILKHVQSDKGKGKASDSPGAANEEAPKTEPPKALASSSTKPPPAHPILKKPRGPSSSGPRPTARFVSPAGSDVEDEKEESEVDSSTSTTANESSQPKPKTSSATKEKPRKPIGNISKKKIVASSNKRRPAMPRRQSSQSSATGSEVGSRDERPSPSTRHQGPQRSVSPIVEGPDPKEDDPRLSDKASGKRVVVSAAAPGKAEALNVTTSAALERPGPVRPNNLDKKAAKTRPEGKGTEASVETTQKSQHTTPQHAGSSTQSHVQPGAIASPMVRSKSSGDAFRTPIREIKPRKAGPFQGLTSSSVATTSNVAAQGTIIEFDDNDATARFASSIQDDMAAMRPRRSESTTTLTPTAPSNTPSVPLGRSKSQLTLLLERQGDKKHRR</sequence>
<proteinExistence type="predicted"/>
<feature type="compositionally biased region" description="Low complexity" evidence="1">
    <location>
        <begin position="472"/>
        <end position="486"/>
    </location>
</feature>
<dbReference type="OrthoDB" id="5424234at2759"/>
<feature type="compositionally biased region" description="Basic and acidic residues" evidence="1">
    <location>
        <begin position="347"/>
        <end position="361"/>
    </location>
</feature>
<evidence type="ECO:0008006" key="4">
    <source>
        <dbReference type="Google" id="ProtNLM"/>
    </source>
</evidence>
<accession>W3WXD1</accession>
<organism evidence="2 3">
    <name type="scientific">Pestalotiopsis fici (strain W106-1 / CGMCC3.15140)</name>
    <dbReference type="NCBI Taxonomy" id="1229662"/>
    <lineage>
        <taxon>Eukaryota</taxon>
        <taxon>Fungi</taxon>
        <taxon>Dikarya</taxon>
        <taxon>Ascomycota</taxon>
        <taxon>Pezizomycotina</taxon>
        <taxon>Sordariomycetes</taxon>
        <taxon>Xylariomycetidae</taxon>
        <taxon>Amphisphaeriales</taxon>
        <taxon>Sporocadaceae</taxon>
        <taxon>Pestalotiopsis</taxon>
    </lineage>
</organism>
<dbReference type="KEGG" id="pfy:PFICI_10595"/>
<feature type="compositionally biased region" description="Polar residues" evidence="1">
    <location>
        <begin position="279"/>
        <end position="291"/>
    </location>
</feature>
<dbReference type="OMA" id="KYWHVYT"/>
<dbReference type="HOGENOM" id="CLU_041927_0_0_1"/>
<dbReference type="eggNOG" id="ENOG502SDF2">
    <property type="taxonomic scope" value="Eukaryota"/>
</dbReference>
<feature type="compositionally biased region" description="Polar residues" evidence="1">
    <location>
        <begin position="215"/>
        <end position="228"/>
    </location>
</feature>
<feature type="compositionally biased region" description="Acidic residues" evidence="1">
    <location>
        <begin position="197"/>
        <end position="207"/>
    </location>
</feature>
<dbReference type="GeneID" id="19275608"/>
<dbReference type="RefSeq" id="XP_007837367.1">
    <property type="nucleotide sequence ID" value="XM_007839176.1"/>
</dbReference>
<feature type="compositionally biased region" description="Basic and acidic residues" evidence="1">
    <location>
        <begin position="298"/>
        <end position="312"/>
    </location>
</feature>
<evidence type="ECO:0000313" key="2">
    <source>
        <dbReference type="EMBL" id="ETS78533.1"/>
    </source>
</evidence>
<feature type="region of interest" description="Disordered" evidence="1">
    <location>
        <begin position="456"/>
        <end position="510"/>
    </location>
</feature>
<evidence type="ECO:0000256" key="1">
    <source>
        <dbReference type="SAM" id="MobiDB-lite"/>
    </source>
</evidence>
<name>W3WXD1_PESFW</name>
<dbReference type="STRING" id="1229662.W3WXD1"/>
<dbReference type="Proteomes" id="UP000030651">
    <property type="component" value="Unassembled WGS sequence"/>
</dbReference>
<feature type="compositionally biased region" description="Polar residues" evidence="1">
    <location>
        <begin position="365"/>
        <end position="388"/>
    </location>
</feature>
<protein>
    <recommendedName>
        <fullName evidence="4">Nitrogen regulatory protein areA GATA-like domain-containing protein</fullName>
    </recommendedName>
</protein>
<dbReference type="AlphaFoldDB" id="W3WXD1"/>
<gene>
    <name evidence="2" type="ORF">PFICI_10595</name>
</gene>
<keyword evidence="3" id="KW-1185">Reference proteome</keyword>
<dbReference type="EMBL" id="KI912115">
    <property type="protein sequence ID" value="ETS78533.1"/>
    <property type="molecule type" value="Genomic_DNA"/>
</dbReference>
<dbReference type="InParanoid" id="W3WXD1"/>